<feature type="domain" description="Histidine kinase" evidence="6">
    <location>
        <begin position="1"/>
        <end position="121"/>
    </location>
</feature>
<dbReference type="PANTHER" id="PTHR43711">
    <property type="entry name" value="TWO-COMPONENT HISTIDINE KINASE"/>
    <property type="match status" value="1"/>
</dbReference>
<dbReference type="Proteomes" id="UP000030700">
    <property type="component" value="Unassembled WGS sequence"/>
</dbReference>
<evidence type="ECO:0000256" key="3">
    <source>
        <dbReference type="ARBA" id="ARBA00022679"/>
    </source>
</evidence>
<reference evidence="7" key="1">
    <citation type="journal article" date="2015" name="PeerJ">
        <title>First genomic representation of candidate bacterial phylum KSB3 points to enhanced environmental sensing as a trigger of wastewater bulking.</title>
        <authorList>
            <person name="Sekiguchi Y."/>
            <person name="Ohashi A."/>
            <person name="Parks D.H."/>
            <person name="Yamauchi T."/>
            <person name="Tyson G.W."/>
            <person name="Hugenholtz P."/>
        </authorList>
    </citation>
    <scope>NUCLEOTIDE SEQUENCE [LARGE SCALE GENOMIC DNA]</scope>
</reference>
<keyword evidence="4 7" id="KW-0418">Kinase</keyword>
<protein>
    <recommendedName>
        <fullName evidence="2">histidine kinase</fullName>
        <ecNumber evidence="2">2.7.13.3</ecNumber>
    </recommendedName>
</protein>
<dbReference type="GO" id="GO:0004673">
    <property type="term" value="F:protein histidine kinase activity"/>
    <property type="evidence" value="ECO:0007669"/>
    <property type="project" value="UniProtKB-EC"/>
</dbReference>
<evidence type="ECO:0000313" key="7">
    <source>
        <dbReference type="EMBL" id="GAK49841.1"/>
    </source>
</evidence>
<dbReference type="Pfam" id="PF02518">
    <property type="entry name" value="HATPase_c"/>
    <property type="match status" value="1"/>
</dbReference>
<name>A0A0S6VWP1_9BACT</name>
<dbReference type="PROSITE" id="PS50109">
    <property type="entry name" value="HIS_KIN"/>
    <property type="match status" value="1"/>
</dbReference>
<keyword evidence="3" id="KW-0808">Transferase</keyword>
<sequence length="121" mass="12740">MPSELFAYADAQMVDAILRNLLSNALKFTPANGAITISAESDGTMTAVSVADTGIGIPETMLRDVFRVDVKISRKGTAGETGTGLGLVLCKEFIEQNNGTLNVTSHVGEGTTFTFTLPLSQ</sequence>
<dbReference type="InterPro" id="IPR003594">
    <property type="entry name" value="HATPase_dom"/>
</dbReference>
<comment type="catalytic activity">
    <reaction evidence="1">
        <text>ATP + protein L-histidine = ADP + protein N-phospho-L-histidine.</text>
        <dbReference type="EC" id="2.7.13.3"/>
    </reaction>
</comment>
<organism evidence="7">
    <name type="scientific">Candidatus Moduliflexus flocculans</name>
    <dbReference type="NCBI Taxonomy" id="1499966"/>
    <lineage>
        <taxon>Bacteria</taxon>
        <taxon>Candidatus Moduliflexota</taxon>
        <taxon>Candidatus Moduliflexia</taxon>
        <taxon>Candidatus Moduliflexales</taxon>
        <taxon>Candidatus Moduliflexaceae</taxon>
    </lineage>
</organism>
<dbReference type="InterPro" id="IPR005467">
    <property type="entry name" value="His_kinase_dom"/>
</dbReference>
<dbReference type="InterPro" id="IPR036890">
    <property type="entry name" value="HATPase_C_sf"/>
</dbReference>
<dbReference type="GO" id="GO:0000160">
    <property type="term" value="P:phosphorelay signal transduction system"/>
    <property type="evidence" value="ECO:0007669"/>
    <property type="project" value="UniProtKB-KW"/>
</dbReference>
<dbReference type="Gene3D" id="3.30.565.10">
    <property type="entry name" value="Histidine kinase-like ATPase, C-terminal domain"/>
    <property type="match status" value="1"/>
</dbReference>
<evidence type="ECO:0000256" key="2">
    <source>
        <dbReference type="ARBA" id="ARBA00012438"/>
    </source>
</evidence>
<evidence type="ECO:0000256" key="5">
    <source>
        <dbReference type="ARBA" id="ARBA00023012"/>
    </source>
</evidence>
<gene>
    <name evidence="7" type="ORF">U14_01065</name>
</gene>
<dbReference type="STRING" id="1499966.U14_01065"/>
<dbReference type="SUPFAM" id="SSF55874">
    <property type="entry name" value="ATPase domain of HSP90 chaperone/DNA topoisomerase II/histidine kinase"/>
    <property type="match status" value="1"/>
</dbReference>
<evidence type="ECO:0000256" key="4">
    <source>
        <dbReference type="ARBA" id="ARBA00022777"/>
    </source>
</evidence>
<dbReference type="EMBL" id="DF820455">
    <property type="protein sequence ID" value="GAK49841.1"/>
    <property type="molecule type" value="Genomic_DNA"/>
</dbReference>
<accession>A0A0S6VWP1</accession>
<dbReference type="PANTHER" id="PTHR43711:SF31">
    <property type="entry name" value="HISTIDINE KINASE"/>
    <property type="match status" value="1"/>
</dbReference>
<dbReference type="AlphaFoldDB" id="A0A0S6VWP1"/>
<dbReference type="SMART" id="SM00387">
    <property type="entry name" value="HATPase_c"/>
    <property type="match status" value="1"/>
</dbReference>
<dbReference type="InterPro" id="IPR050736">
    <property type="entry name" value="Sensor_HK_Regulatory"/>
</dbReference>
<dbReference type="InterPro" id="IPR004358">
    <property type="entry name" value="Sig_transdc_His_kin-like_C"/>
</dbReference>
<evidence type="ECO:0000256" key="1">
    <source>
        <dbReference type="ARBA" id="ARBA00000085"/>
    </source>
</evidence>
<keyword evidence="5" id="KW-0902">Two-component regulatory system</keyword>
<dbReference type="PRINTS" id="PR00344">
    <property type="entry name" value="BCTRLSENSOR"/>
</dbReference>
<keyword evidence="8" id="KW-1185">Reference proteome</keyword>
<dbReference type="HOGENOM" id="CLU_000445_89_31_0"/>
<dbReference type="EC" id="2.7.13.3" evidence="2"/>
<evidence type="ECO:0000259" key="6">
    <source>
        <dbReference type="PROSITE" id="PS50109"/>
    </source>
</evidence>
<proteinExistence type="predicted"/>
<evidence type="ECO:0000313" key="8">
    <source>
        <dbReference type="Proteomes" id="UP000030700"/>
    </source>
</evidence>